<dbReference type="Proteomes" id="UP000663828">
    <property type="component" value="Unassembled WGS sequence"/>
</dbReference>
<feature type="compositionally biased region" description="Polar residues" evidence="1">
    <location>
        <begin position="171"/>
        <end position="183"/>
    </location>
</feature>
<feature type="region of interest" description="Disordered" evidence="1">
    <location>
        <begin position="142"/>
        <end position="191"/>
    </location>
</feature>
<comment type="caution">
    <text evidence="3">The sequence shown here is derived from an EMBL/GenBank/DDBJ whole genome shotgun (WGS) entry which is preliminary data.</text>
</comment>
<dbReference type="AlphaFoldDB" id="A0A814PPA4"/>
<organism evidence="3 4">
    <name type="scientific">Adineta ricciae</name>
    <name type="common">Rotifer</name>
    <dbReference type="NCBI Taxonomy" id="249248"/>
    <lineage>
        <taxon>Eukaryota</taxon>
        <taxon>Metazoa</taxon>
        <taxon>Spiralia</taxon>
        <taxon>Gnathifera</taxon>
        <taxon>Rotifera</taxon>
        <taxon>Eurotatoria</taxon>
        <taxon>Bdelloidea</taxon>
        <taxon>Adinetida</taxon>
        <taxon>Adinetidae</taxon>
        <taxon>Adineta</taxon>
    </lineage>
</organism>
<reference evidence="3" key="1">
    <citation type="submission" date="2021-02" db="EMBL/GenBank/DDBJ databases">
        <authorList>
            <person name="Nowell W R."/>
        </authorList>
    </citation>
    <scope>NUCLEOTIDE SEQUENCE</scope>
</reference>
<evidence type="ECO:0000313" key="4">
    <source>
        <dbReference type="Proteomes" id="UP000663828"/>
    </source>
</evidence>
<dbReference type="OrthoDB" id="10034069at2759"/>
<feature type="compositionally biased region" description="Acidic residues" evidence="1">
    <location>
        <begin position="142"/>
        <end position="155"/>
    </location>
</feature>
<sequence>MLKILINDYQKQHEEKFYPVVQELMKAQRELQEVKGKLEELQSRGMASSSSDLQTSPSTITLFVQYNGFFNQLCDIQKSMTTENLLIKLRHLAGIPSDQSIRLRVFSEDGLKTLFFITKDVNRTVESYNDRLAARMILSIEDTDDNDDDNNNDDDASSKQGSEKGRRPNGFQRSKSTTSSERTYSFEESDV</sequence>
<accession>A0A814PPA4</accession>
<protein>
    <submittedName>
        <fullName evidence="3">Uncharacterized protein</fullName>
    </submittedName>
</protein>
<dbReference type="EMBL" id="CAJNOJ010000038">
    <property type="protein sequence ID" value="CAF0921146.1"/>
    <property type="molecule type" value="Genomic_DNA"/>
</dbReference>
<keyword evidence="4" id="KW-1185">Reference proteome</keyword>
<name>A0A814PPA4_ADIRI</name>
<dbReference type="EMBL" id="CAJNOR010001260">
    <property type="protein sequence ID" value="CAF1108776.1"/>
    <property type="molecule type" value="Genomic_DNA"/>
</dbReference>
<evidence type="ECO:0000313" key="2">
    <source>
        <dbReference type="EMBL" id="CAF0921146.1"/>
    </source>
</evidence>
<evidence type="ECO:0000256" key="1">
    <source>
        <dbReference type="SAM" id="MobiDB-lite"/>
    </source>
</evidence>
<dbReference type="Proteomes" id="UP000663852">
    <property type="component" value="Unassembled WGS sequence"/>
</dbReference>
<gene>
    <name evidence="2" type="ORF">EDS130_LOCUS10775</name>
    <name evidence="3" type="ORF">XAT740_LOCUS18752</name>
</gene>
<evidence type="ECO:0000313" key="3">
    <source>
        <dbReference type="EMBL" id="CAF1108776.1"/>
    </source>
</evidence>
<proteinExistence type="predicted"/>